<gene>
    <name evidence="2" type="ORF">UFOVP232_57</name>
</gene>
<evidence type="ECO:0000259" key="1">
    <source>
        <dbReference type="Pfam" id="PF16778"/>
    </source>
</evidence>
<evidence type="ECO:0000313" key="2">
    <source>
        <dbReference type="EMBL" id="CAB5220129.1"/>
    </source>
</evidence>
<feature type="domain" description="Phage tail assembly chaperone-like" evidence="1">
    <location>
        <begin position="85"/>
        <end position="139"/>
    </location>
</feature>
<dbReference type="Gene3D" id="6.10.140.1310">
    <property type="match status" value="1"/>
</dbReference>
<accession>A0A6J7WQ45</accession>
<protein>
    <submittedName>
        <fullName evidence="2">Phage tail assembly chaperone protein</fullName>
    </submittedName>
</protein>
<reference evidence="2" key="1">
    <citation type="submission" date="2020-05" db="EMBL/GenBank/DDBJ databases">
        <authorList>
            <person name="Chiriac C."/>
            <person name="Salcher M."/>
            <person name="Ghai R."/>
            <person name="Kavagutti S V."/>
        </authorList>
    </citation>
    <scope>NUCLEOTIDE SEQUENCE</scope>
</reference>
<proteinExistence type="predicted"/>
<dbReference type="Pfam" id="PF16778">
    <property type="entry name" value="Phage_tail_APC"/>
    <property type="match status" value="1"/>
</dbReference>
<organism evidence="2">
    <name type="scientific">uncultured Caudovirales phage</name>
    <dbReference type="NCBI Taxonomy" id="2100421"/>
    <lineage>
        <taxon>Viruses</taxon>
        <taxon>Duplodnaviria</taxon>
        <taxon>Heunggongvirae</taxon>
        <taxon>Uroviricota</taxon>
        <taxon>Caudoviricetes</taxon>
        <taxon>Peduoviridae</taxon>
        <taxon>Maltschvirus</taxon>
        <taxon>Maltschvirus maltsch</taxon>
    </lineage>
</organism>
<sequence>MIYTIYLTNGRIVKIVSTNNIEEQLLDGELYIEGPYADDKFYIENGLAIELPISPGEYYIFDYETKMWVDNRTEKEKYNDASQPVISKRNSLLSASDWTQLPDVPLTTKEAWATYRQALRDISAQSGYPFTIVWPTPPQ</sequence>
<dbReference type="EMBL" id="LR798281">
    <property type="protein sequence ID" value="CAB5220129.1"/>
    <property type="molecule type" value="Genomic_DNA"/>
</dbReference>
<name>A0A6J7WQ45_9CAUD</name>
<dbReference type="InterPro" id="IPR031893">
    <property type="entry name" value="Phage_tail_APC"/>
</dbReference>